<evidence type="ECO:0000256" key="2">
    <source>
        <dbReference type="ARBA" id="ARBA00006169"/>
    </source>
</evidence>
<dbReference type="SUPFAM" id="SSF46565">
    <property type="entry name" value="Chaperone J-domain"/>
    <property type="match status" value="1"/>
</dbReference>
<dbReference type="UniPathway" id="UPA00559"/>
<dbReference type="Proteomes" id="UP000054217">
    <property type="component" value="Unassembled WGS sequence"/>
</dbReference>
<evidence type="ECO:0000256" key="5">
    <source>
        <dbReference type="ARBA" id="ARBA00022833"/>
    </source>
</evidence>
<dbReference type="Gene3D" id="3.10.660.10">
    <property type="entry name" value="DPH Zinc finger"/>
    <property type="match status" value="1"/>
</dbReference>
<dbReference type="PANTHER" id="PTHR45255">
    <property type="entry name" value="DNAJ HOMOLOG SUBFAMILY C MEMBER 24"/>
    <property type="match status" value="1"/>
</dbReference>
<feature type="domain" description="J" evidence="7">
    <location>
        <begin position="2"/>
        <end position="81"/>
    </location>
</feature>
<dbReference type="Gene3D" id="1.10.287.110">
    <property type="entry name" value="DnaJ domain"/>
    <property type="match status" value="1"/>
</dbReference>
<dbReference type="GO" id="GO:0008198">
    <property type="term" value="F:ferrous iron binding"/>
    <property type="evidence" value="ECO:0007669"/>
    <property type="project" value="TreeGrafter"/>
</dbReference>
<comment type="similarity">
    <text evidence="2">Belongs to the DPH4 family.</text>
</comment>
<evidence type="ECO:0000259" key="8">
    <source>
        <dbReference type="PROSITE" id="PS51074"/>
    </source>
</evidence>
<keyword evidence="10" id="KW-1185">Reference proteome</keyword>
<dbReference type="SUPFAM" id="SSF144217">
    <property type="entry name" value="CSL zinc finger"/>
    <property type="match status" value="1"/>
</dbReference>
<feature type="domain" description="DPH-type MB" evidence="8">
    <location>
        <begin position="93"/>
        <end position="157"/>
    </location>
</feature>
<sequence length="161" mass="18265">LDYYTLLGISRDASQGDIKHAYHRTLIQLHPDKRANPNLAGVPDTISRSNDDHSSVDIALIKEAYRTLIDPSSRGTYDALLTREGAHERGPRPAQFVSLEEFTEVTTRGQDFNDEKHEWFYECRCGGEYRMVEQDLESGRHLVGCQSCSEVICVGYELVED</sequence>
<evidence type="ECO:0000313" key="10">
    <source>
        <dbReference type="Proteomes" id="UP000054217"/>
    </source>
</evidence>
<keyword evidence="4" id="KW-0479">Metal-binding</keyword>
<dbReference type="Pfam" id="PF05207">
    <property type="entry name" value="Zn_ribbon_CSL"/>
    <property type="match status" value="1"/>
</dbReference>
<dbReference type="PROSITE" id="PS51074">
    <property type="entry name" value="DPH_MB"/>
    <property type="match status" value="1"/>
</dbReference>
<dbReference type="GO" id="GO:0017183">
    <property type="term" value="P:protein histidyl modification to diphthamide"/>
    <property type="evidence" value="ECO:0007669"/>
    <property type="project" value="UniProtKB-UniPathway"/>
</dbReference>
<dbReference type="InParanoid" id="A0A0C3PGA7"/>
<dbReference type="CDD" id="cd06257">
    <property type="entry name" value="DnaJ"/>
    <property type="match status" value="1"/>
</dbReference>
<dbReference type="Pfam" id="PF00226">
    <property type="entry name" value="DnaJ"/>
    <property type="match status" value="1"/>
</dbReference>
<dbReference type="InterPro" id="IPR007872">
    <property type="entry name" value="DPH_MB_dom"/>
</dbReference>
<keyword evidence="5" id="KW-0862">Zinc</keyword>
<evidence type="ECO:0000256" key="3">
    <source>
        <dbReference type="ARBA" id="ARBA00021797"/>
    </source>
</evidence>
<keyword evidence="6" id="KW-0408">Iron</keyword>
<dbReference type="PRINTS" id="PR00625">
    <property type="entry name" value="JDOMAIN"/>
</dbReference>
<dbReference type="STRING" id="870435.A0A0C3PGA7"/>
<evidence type="ECO:0000313" key="9">
    <source>
        <dbReference type="EMBL" id="KIO06979.1"/>
    </source>
</evidence>
<dbReference type="PANTHER" id="PTHR45255:SF1">
    <property type="entry name" value="DNAJ HOMOLOG SUBFAMILY C MEMBER 24"/>
    <property type="match status" value="1"/>
</dbReference>
<organism evidence="9 10">
    <name type="scientific">Pisolithus tinctorius Marx 270</name>
    <dbReference type="NCBI Taxonomy" id="870435"/>
    <lineage>
        <taxon>Eukaryota</taxon>
        <taxon>Fungi</taxon>
        <taxon>Dikarya</taxon>
        <taxon>Basidiomycota</taxon>
        <taxon>Agaricomycotina</taxon>
        <taxon>Agaricomycetes</taxon>
        <taxon>Agaricomycetidae</taxon>
        <taxon>Boletales</taxon>
        <taxon>Sclerodermatineae</taxon>
        <taxon>Pisolithaceae</taxon>
        <taxon>Pisolithus</taxon>
    </lineage>
</organism>
<dbReference type="InterPro" id="IPR001623">
    <property type="entry name" value="DnaJ_domain"/>
</dbReference>
<reference evidence="9 10" key="1">
    <citation type="submission" date="2014-04" db="EMBL/GenBank/DDBJ databases">
        <authorList>
            <consortium name="DOE Joint Genome Institute"/>
            <person name="Kuo A."/>
            <person name="Kohler A."/>
            <person name="Costa M.D."/>
            <person name="Nagy L.G."/>
            <person name="Floudas D."/>
            <person name="Copeland A."/>
            <person name="Barry K.W."/>
            <person name="Cichocki N."/>
            <person name="Veneault-Fourrey C."/>
            <person name="LaButti K."/>
            <person name="Lindquist E.A."/>
            <person name="Lipzen A."/>
            <person name="Lundell T."/>
            <person name="Morin E."/>
            <person name="Murat C."/>
            <person name="Sun H."/>
            <person name="Tunlid A."/>
            <person name="Henrissat B."/>
            <person name="Grigoriev I.V."/>
            <person name="Hibbett D.S."/>
            <person name="Martin F."/>
            <person name="Nordberg H.P."/>
            <person name="Cantor M.N."/>
            <person name="Hua S.X."/>
        </authorList>
    </citation>
    <scope>NUCLEOTIDE SEQUENCE [LARGE SCALE GENOMIC DNA]</scope>
    <source>
        <strain evidence="9 10">Marx 270</strain>
    </source>
</reference>
<dbReference type="GO" id="GO:0001671">
    <property type="term" value="F:ATPase activator activity"/>
    <property type="evidence" value="ECO:0007669"/>
    <property type="project" value="TreeGrafter"/>
</dbReference>
<dbReference type="InterPro" id="IPR036671">
    <property type="entry name" value="DPH_MB_sf"/>
</dbReference>
<evidence type="ECO:0000259" key="7">
    <source>
        <dbReference type="PROSITE" id="PS50076"/>
    </source>
</evidence>
<name>A0A0C3PGA7_PISTI</name>
<gene>
    <name evidence="9" type="ORF">M404DRAFT_137936</name>
</gene>
<comment type="function">
    <text evidence="1">Required for the first step of diphthamide biosynthesis, the transfer of 3-amino-3-carboxypropyl from S-adenosyl-L-methionine to a histidine residue. Diphthamide is a post-translational modification of histidine which occurs in elongation factor 2.</text>
</comment>
<evidence type="ECO:0000256" key="1">
    <source>
        <dbReference type="ARBA" id="ARBA00003474"/>
    </source>
</evidence>
<dbReference type="AlphaFoldDB" id="A0A0C3PGA7"/>
<dbReference type="OrthoDB" id="445556at2759"/>
<accession>A0A0C3PGA7</accession>
<dbReference type="PROSITE" id="PS50076">
    <property type="entry name" value="DNAJ_2"/>
    <property type="match status" value="1"/>
</dbReference>
<proteinExistence type="inferred from homology"/>
<dbReference type="InterPro" id="IPR036869">
    <property type="entry name" value="J_dom_sf"/>
</dbReference>
<dbReference type="SMART" id="SM00271">
    <property type="entry name" value="DnaJ"/>
    <property type="match status" value="1"/>
</dbReference>
<dbReference type="HOGENOM" id="CLU_017633_7_1_1"/>
<dbReference type="FunCoup" id="A0A0C3PGA7">
    <property type="interactions" value="159"/>
</dbReference>
<reference evidence="10" key="2">
    <citation type="submission" date="2015-01" db="EMBL/GenBank/DDBJ databases">
        <title>Evolutionary Origins and Diversification of the Mycorrhizal Mutualists.</title>
        <authorList>
            <consortium name="DOE Joint Genome Institute"/>
            <consortium name="Mycorrhizal Genomics Consortium"/>
            <person name="Kohler A."/>
            <person name="Kuo A."/>
            <person name="Nagy L.G."/>
            <person name="Floudas D."/>
            <person name="Copeland A."/>
            <person name="Barry K.W."/>
            <person name="Cichocki N."/>
            <person name="Veneault-Fourrey C."/>
            <person name="LaButti K."/>
            <person name="Lindquist E.A."/>
            <person name="Lipzen A."/>
            <person name="Lundell T."/>
            <person name="Morin E."/>
            <person name="Murat C."/>
            <person name="Riley R."/>
            <person name="Ohm R."/>
            <person name="Sun H."/>
            <person name="Tunlid A."/>
            <person name="Henrissat B."/>
            <person name="Grigoriev I.V."/>
            <person name="Hibbett D.S."/>
            <person name="Martin F."/>
        </authorList>
    </citation>
    <scope>NUCLEOTIDE SEQUENCE [LARGE SCALE GENOMIC DNA]</scope>
    <source>
        <strain evidence="10">Marx 270</strain>
    </source>
</reference>
<evidence type="ECO:0000256" key="6">
    <source>
        <dbReference type="ARBA" id="ARBA00023004"/>
    </source>
</evidence>
<dbReference type="EMBL" id="KN831961">
    <property type="protein sequence ID" value="KIO06979.1"/>
    <property type="molecule type" value="Genomic_DNA"/>
</dbReference>
<evidence type="ECO:0000256" key="4">
    <source>
        <dbReference type="ARBA" id="ARBA00022723"/>
    </source>
</evidence>
<protein>
    <recommendedName>
        <fullName evidence="3">Diphthamide biosynthesis protein 4</fullName>
    </recommendedName>
</protein>
<feature type="non-terminal residue" evidence="9">
    <location>
        <position position="1"/>
    </location>
</feature>